<dbReference type="GO" id="GO:0046982">
    <property type="term" value="F:protein heterodimerization activity"/>
    <property type="evidence" value="ECO:0007669"/>
    <property type="project" value="InterPro"/>
</dbReference>
<dbReference type="SUPFAM" id="SSF47113">
    <property type="entry name" value="Histone-fold"/>
    <property type="match status" value="1"/>
</dbReference>
<feature type="compositionally biased region" description="Polar residues" evidence="6">
    <location>
        <begin position="1"/>
        <end position="12"/>
    </location>
</feature>
<name>A0A2B7XZW5_POLH7</name>
<accession>A0A2B7XZW5</accession>
<comment type="caution">
    <text evidence="8">The sequence shown here is derived from an EMBL/GenBank/DDBJ whole genome shotgun (WGS) entry which is preliminary data.</text>
</comment>
<reference evidence="8 9" key="1">
    <citation type="submission" date="2017-10" db="EMBL/GenBank/DDBJ databases">
        <title>Comparative genomics in systemic dimorphic fungi from Ajellomycetaceae.</title>
        <authorList>
            <person name="Munoz J.F."/>
            <person name="Mcewen J.G."/>
            <person name="Clay O.K."/>
            <person name="Cuomo C.A."/>
        </authorList>
    </citation>
    <scope>NUCLEOTIDE SEQUENCE [LARGE SCALE GENOMIC DNA]</scope>
    <source>
        <strain evidence="8 9">UAMH7299</strain>
    </source>
</reference>
<dbReference type="GO" id="GO:0031507">
    <property type="term" value="P:heterochromatin formation"/>
    <property type="evidence" value="ECO:0007669"/>
    <property type="project" value="TreeGrafter"/>
</dbReference>
<keyword evidence="9" id="KW-1185">Reference proteome</keyword>
<evidence type="ECO:0000259" key="7">
    <source>
        <dbReference type="Pfam" id="PF00808"/>
    </source>
</evidence>
<dbReference type="EMBL" id="PDNA01000096">
    <property type="protein sequence ID" value="PGH14162.1"/>
    <property type="molecule type" value="Genomic_DNA"/>
</dbReference>
<proteinExistence type="predicted"/>
<dbReference type="GO" id="GO:0006272">
    <property type="term" value="P:leading strand elongation"/>
    <property type="evidence" value="ECO:0007669"/>
    <property type="project" value="TreeGrafter"/>
</dbReference>
<organism evidence="8 9">
    <name type="scientific">Polytolypa hystricis (strain UAMH7299)</name>
    <dbReference type="NCBI Taxonomy" id="1447883"/>
    <lineage>
        <taxon>Eukaryota</taxon>
        <taxon>Fungi</taxon>
        <taxon>Dikarya</taxon>
        <taxon>Ascomycota</taxon>
        <taxon>Pezizomycotina</taxon>
        <taxon>Eurotiomycetes</taxon>
        <taxon>Eurotiomycetidae</taxon>
        <taxon>Onygenales</taxon>
        <taxon>Onygenales incertae sedis</taxon>
        <taxon>Polytolypa</taxon>
    </lineage>
</organism>
<dbReference type="PANTHER" id="PTHR46172">
    <property type="entry name" value="DNA POLYMERASE EPSILON SUBUNIT 3"/>
    <property type="match status" value="1"/>
</dbReference>
<gene>
    <name evidence="8" type="ORF">AJ80_06031</name>
</gene>
<dbReference type="PANTHER" id="PTHR46172:SF1">
    <property type="entry name" value="DNA POLYMERASE EPSILON SUBUNIT 3"/>
    <property type="match status" value="1"/>
</dbReference>
<feature type="region of interest" description="Disordered" evidence="6">
    <location>
        <begin position="133"/>
        <end position="285"/>
    </location>
</feature>
<dbReference type="GO" id="GO:0006974">
    <property type="term" value="P:DNA damage response"/>
    <property type="evidence" value="ECO:0007669"/>
    <property type="project" value="TreeGrafter"/>
</dbReference>
<feature type="compositionally biased region" description="Basic and acidic residues" evidence="6">
    <location>
        <begin position="164"/>
        <end position="177"/>
    </location>
</feature>
<evidence type="ECO:0000313" key="9">
    <source>
        <dbReference type="Proteomes" id="UP000224634"/>
    </source>
</evidence>
<evidence type="ECO:0000256" key="1">
    <source>
        <dbReference type="ARBA" id="ARBA00004123"/>
    </source>
</evidence>
<dbReference type="InterPro" id="IPR051377">
    <property type="entry name" value="DNA_Pol-Epsilon_Subunit"/>
</dbReference>
<feature type="domain" description="Transcription factor CBF/NF-Y/archaeal histone" evidence="7">
    <location>
        <begin position="50"/>
        <end position="110"/>
    </location>
</feature>
<dbReference type="OrthoDB" id="1707486at2759"/>
<dbReference type="AlphaFoldDB" id="A0A2B7XZW5"/>
<dbReference type="STRING" id="1447883.A0A2B7XZW5"/>
<keyword evidence="3" id="KW-0539">Nucleus</keyword>
<dbReference type="CDD" id="cd22928">
    <property type="entry name" value="HFD_POLE3_DPB4"/>
    <property type="match status" value="1"/>
</dbReference>
<dbReference type="Proteomes" id="UP000224634">
    <property type="component" value="Unassembled WGS sequence"/>
</dbReference>
<evidence type="ECO:0000256" key="5">
    <source>
        <dbReference type="ARBA" id="ARBA00042096"/>
    </source>
</evidence>
<evidence type="ECO:0000256" key="2">
    <source>
        <dbReference type="ARBA" id="ARBA00022705"/>
    </source>
</evidence>
<dbReference type="GO" id="GO:0031490">
    <property type="term" value="F:chromatin DNA binding"/>
    <property type="evidence" value="ECO:0007669"/>
    <property type="project" value="TreeGrafter"/>
</dbReference>
<dbReference type="GO" id="GO:0008622">
    <property type="term" value="C:epsilon DNA polymerase complex"/>
    <property type="evidence" value="ECO:0007669"/>
    <property type="project" value="TreeGrafter"/>
</dbReference>
<dbReference type="Gene3D" id="1.10.20.10">
    <property type="entry name" value="Histone, subunit A"/>
    <property type="match status" value="1"/>
</dbReference>
<sequence length="285" mass="30623">MAPRKSTSSTGEVGNEDESIIQLEGNTPSSKNKGESAAADSGLSVEDFLLPRSLVQRLAKGVLPPNTSISKDALLAITKAASVFVSYLSSHANEETEKKTVTPQDVLAALSEIEFDAFRPRLERELAVYAEAAAAKRRGKKDNKKDAGKSVAADKDEEEGAENADAHESKRVKRDGESEIAMGRPRPGSAAANGTGLAEAKNSSARTDPADEPDDPEDEEMEEQDEVEGEDAEDDDVEEEEEEEEDDEASPQDELLEEDNLSDTARRRGGHPDFESGSESDSDGL</sequence>
<evidence type="ECO:0000313" key="8">
    <source>
        <dbReference type="EMBL" id="PGH14162.1"/>
    </source>
</evidence>
<dbReference type="Pfam" id="PF00808">
    <property type="entry name" value="CBFD_NFYB_HMF"/>
    <property type="match status" value="1"/>
</dbReference>
<feature type="compositionally biased region" description="Basic and acidic residues" evidence="6">
    <location>
        <begin position="264"/>
        <end position="274"/>
    </location>
</feature>
<dbReference type="InterPro" id="IPR009072">
    <property type="entry name" value="Histone-fold"/>
</dbReference>
<evidence type="ECO:0000256" key="4">
    <source>
        <dbReference type="ARBA" id="ARBA00039775"/>
    </source>
</evidence>
<feature type="compositionally biased region" description="Basic and acidic residues" evidence="6">
    <location>
        <begin position="143"/>
        <end position="154"/>
    </location>
</feature>
<keyword evidence="2" id="KW-0235">DNA replication</keyword>
<comment type="subcellular location">
    <subcellularLocation>
        <location evidence="1">Nucleus</location>
    </subcellularLocation>
</comment>
<evidence type="ECO:0000256" key="3">
    <source>
        <dbReference type="ARBA" id="ARBA00023242"/>
    </source>
</evidence>
<evidence type="ECO:0000256" key="6">
    <source>
        <dbReference type="SAM" id="MobiDB-lite"/>
    </source>
</evidence>
<feature type="compositionally biased region" description="Acidic residues" evidence="6">
    <location>
        <begin position="276"/>
        <end position="285"/>
    </location>
</feature>
<feature type="region of interest" description="Disordered" evidence="6">
    <location>
        <begin position="1"/>
        <end position="41"/>
    </location>
</feature>
<dbReference type="GO" id="GO:0008623">
    <property type="term" value="C:CHRAC"/>
    <property type="evidence" value="ECO:0007669"/>
    <property type="project" value="TreeGrafter"/>
</dbReference>
<dbReference type="InterPro" id="IPR003958">
    <property type="entry name" value="CBFA_NFYB_domain"/>
</dbReference>
<feature type="compositionally biased region" description="Acidic residues" evidence="6">
    <location>
        <begin position="210"/>
        <end position="261"/>
    </location>
</feature>
<protein>
    <recommendedName>
        <fullName evidence="4">DNA polymerase epsilon subunit D</fullName>
    </recommendedName>
    <alternativeName>
        <fullName evidence="5">DNA polymerase II subunit D</fullName>
    </alternativeName>
</protein>